<dbReference type="Gene3D" id="1.10.440.10">
    <property type="entry name" value="T4 endonuclease V"/>
    <property type="match status" value="1"/>
</dbReference>
<dbReference type="EMBL" id="CP061799">
    <property type="protein sequence ID" value="QTA79570.1"/>
    <property type="molecule type" value="Genomic_DNA"/>
</dbReference>
<dbReference type="AlphaFoldDB" id="A0A975B672"/>
<organism evidence="1 2">
    <name type="scientific">Desulfonema limicola</name>
    <dbReference type="NCBI Taxonomy" id="45656"/>
    <lineage>
        <taxon>Bacteria</taxon>
        <taxon>Pseudomonadati</taxon>
        <taxon>Thermodesulfobacteriota</taxon>
        <taxon>Desulfobacteria</taxon>
        <taxon>Desulfobacterales</taxon>
        <taxon>Desulfococcaceae</taxon>
        <taxon>Desulfonema</taxon>
    </lineage>
</organism>
<name>A0A975B672_9BACT</name>
<proteinExistence type="predicted"/>
<dbReference type="Pfam" id="PF03013">
    <property type="entry name" value="Pyr_excise"/>
    <property type="match status" value="1"/>
</dbReference>
<dbReference type="InterPro" id="IPR004260">
    <property type="entry name" value="Pyr-dimer_DNA_glycosylase"/>
</dbReference>
<dbReference type="Proteomes" id="UP000663720">
    <property type="component" value="Chromosome"/>
</dbReference>
<dbReference type="KEGG" id="dli:dnl_18430"/>
<dbReference type="RefSeq" id="WP_207691307.1">
    <property type="nucleotide sequence ID" value="NZ_CP061799.1"/>
</dbReference>
<sequence length="223" mass="26082">MRIWDINPGYLNRQSLLGEHRELHGIVSIITNNKKGYSAHPETLRWTGYVWALKKRHDLLASEMSLRGYKDKSPVNIISKKKLWPDIYIDKPFQQFKILESKYKNREQGRIPLPLNVEQLWNQHKYSALARGVNLCNKLDKYDFSGLSDLLIKCLRIPPAHEELTIVIQQMWRHVSPFPCPLKKGKISWSLSRIFKEIQKKALENKDSFLVSSTVLSDLDIFI</sequence>
<protein>
    <submittedName>
        <fullName evidence="1">Pyrimidine dimer DNA glycosylase domain-containing protein</fullName>
    </submittedName>
</protein>
<reference evidence="1" key="1">
    <citation type="journal article" date="2021" name="Microb. Physiol.">
        <title>Proteogenomic Insights into the Physiology of Marine, Sulfate-Reducing, Filamentous Desulfonema limicola and Desulfonema magnum.</title>
        <authorList>
            <person name="Schnaars V."/>
            <person name="Wohlbrand L."/>
            <person name="Scheve S."/>
            <person name="Hinrichs C."/>
            <person name="Reinhardt R."/>
            <person name="Rabus R."/>
        </authorList>
    </citation>
    <scope>NUCLEOTIDE SEQUENCE</scope>
    <source>
        <strain evidence="1">5ac10</strain>
    </source>
</reference>
<evidence type="ECO:0000313" key="2">
    <source>
        <dbReference type="Proteomes" id="UP000663720"/>
    </source>
</evidence>
<gene>
    <name evidence="1" type="ORF">dnl_18430</name>
</gene>
<keyword evidence="2" id="KW-1185">Reference proteome</keyword>
<accession>A0A975B672</accession>
<dbReference type="InterPro" id="IPR024796">
    <property type="entry name" value="T4_endonuc_V"/>
</dbReference>
<dbReference type="SUPFAM" id="SSF47077">
    <property type="entry name" value="T4 endonuclease V"/>
    <property type="match status" value="1"/>
</dbReference>
<evidence type="ECO:0000313" key="1">
    <source>
        <dbReference type="EMBL" id="QTA79570.1"/>
    </source>
</evidence>